<dbReference type="EMBL" id="JABFTP020000001">
    <property type="protein sequence ID" value="KAL3265324.1"/>
    <property type="molecule type" value="Genomic_DNA"/>
</dbReference>
<dbReference type="GO" id="GO:0042302">
    <property type="term" value="F:structural constituent of cuticle"/>
    <property type="evidence" value="ECO:0007669"/>
    <property type="project" value="UniProtKB-UniRule"/>
</dbReference>
<accession>A0ABD2MFZ4</accession>
<feature type="signal peptide" evidence="3">
    <location>
        <begin position="1"/>
        <end position="16"/>
    </location>
</feature>
<dbReference type="Proteomes" id="UP001516400">
    <property type="component" value="Unassembled WGS sequence"/>
</dbReference>
<dbReference type="InterPro" id="IPR031311">
    <property type="entry name" value="CHIT_BIND_RR_consensus"/>
</dbReference>
<reference evidence="4 5" key="1">
    <citation type="journal article" date="2021" name="BMC Biol.">
        <title>Horizontally acquired antibacterial genes associated with adaptive radiation of ladybird beetles.</title>
        <authorList>
            <person name="Li H.S."/>
            <person name="Tang X.F."/>
            <person name="Huang Y.H."/>
            <person name="Xu Z.Y."/>
            <person name="Chen M.L."/>
            <person name="Du X.Y."/>
            <person name="Qiu B.Y."/>
            <person name="Chen P.T."/>
            <person name="Zhang W."/>
            <person name="Slipinski A."/>
            <person name="Escalona H.E."/>
            <person name="Waterhouse R.M."/>
            <person name="Zwick A."/>
            <person name="Pang H."/>
        </authorList>
    </citation>
    <scope>NUCLEOTIDE SEQUENCE [LARGE SCALE GENOMIC DNA]</scope>
    <source>
        <strain evidence="4">SYSU2018</strain>
    </source>
</reference>
<keyword evidence="1 2" id="KW-0193">Cuticle</keyword>
<gene>
    <name evidence="4" type="ORF">HHI36_009532</name>
</gene>
<dbReference type="PROSITE" id="PS51155">
    <property type="entry name" value="CHIT_BIND_RR_2"/>
    <property type="match status" value="1"/>
</dbReference>
<dbReference type="InterPro" id="IPR050468">
    <property type="entry name" value="Cuticle_Struct_Prot"/>
</dbReference>
<feature type="chain" id="PRO_5044755099" evidence="3">
    <location>
        <begin position="17"/>
        <end position="116"/>
    </location>
</feature>
<proteinExistence type="predicted"/>
<organism evidence="4 5">
    <name type="scientific">Cryptolaemus montrouzieri</name>
    <dbReference type="NCBI Taxonomy" id="559131"/>
    <lineage>
        <taxon>Eukaryota</taxon>
        <taxon>Metazoa</taxon>
        <taxon>Ecdysozoa</taxon>
        <taxon>Arthropoda</taxon>
        <taxon>Hexapoda</taxon>
        <taxon>Insecta</taxon>
        <taxon>Pterygota</taxon>
        <taxon>Neoptera</taxon>
        <taxon>Endopterygota</taxon>
        <taxon>Coleoptera</taxon>
        <taxon>Polyphaga</taxon>
        <taxon>Cucujiformia</taxon>
        <taxon>Coccinelloidea</taxon>
        <taxon>Coccinellidae</taxon>
        <taxon>Scymninae</taxon>
        <taxon>Scymnini</taxon>
        <taxon>Cryptolaemus</taxon>
    </lineage>
</organism>
<evidence type="ECO:0000256" key="3">
    <source>
        <dbReference type="SAM" id="SignalP"/>
    </source>
</evidence>
<dbReference type="PANTHER" id="PTHR10380:SF196">
    <property type="entry name" value="CUTICULAR PROTEIN 72EA"/>
    <property type="match status" value="1"/>
</dbReference>
<dbReference type="PANTHER" id="PTHR10380">
    <property type="entry name" value="CUTICLE PROTEIN"/>
    <property type="match status" value="1"/>
</dbReference>
<comment type="caution">
    <text evidence="4">The sequence shown here is derived from an EMBL/GenBank/DDBJ whole genome shotgun (WGS) entry which is preliminary data.</text>
</comment>
<dbReference type="AlphaFoldDB" id="A0ABD2MFZ4"/>
<evidence type="ECO:0000256" key="1">
    <source>
        <dbReference type="ARBA" id="ARBA00022460"/>
    </source>
</evidence>
<keyword evidence="3" id="KW-0732">Signal</keyword>
<dbReference type="Pfam" id="PF00379">
    <property type="entry name" value="Chitin_bind_4"/>
    <property type="match status" value="1"/>
</dbReference>
<keyword evidence="5" id="KW-1185">Reference proteome</keyword>
<evidence type="ECO:0000256" key="2">
    <source>
        <dbReference type="PROSITE-ProRule" id="PRU00497"/>
    </source>
</evidence>
<protein>
    <submittedName>
        <fullName evidence="4">Uncharacterized protein</fullName>
    </submittedName>
</protein>
<dbReference type="PROSITE" id="PS00233">
    <property type="entry name" value="CHIT_BIND_RR_1"/>
    <property type="match status" value="1"/>
</dbReference>
<evidence type="ECO:0000313" key="5">
    <source>
        <dbReference type="Proteomes" id="UP001516400"/>
    </source>
</evidence>
<dbReference type="InterPro" id="IPR000618">
    <property type="entry name" value="Insect_cuticle"/>
</dbReference>
<sequence length="116" mass="12421">MKFLIVFVTLATSALSAPLEGEQHVAVTQDTLGNYKYDILLHGFSKSEVGVEGGGVRGGYKYYDADGKLQSVEYTAGPGGYQATGTNLPVAPTVLLVPVEYTPEVLKARNEHLALF</sequence>
<name>A0ABD2MFZ4_9CUCU</name>
<evidence type="ECO:0000313" key="4">
    <source>
        <dbReference type="EMBL" id="KAL3265324.1"/>
    </source>
</evidence>